<evidence type="ECO:0000313" key="2">
    <source>
        <dbReference type="Proteomes" id="UP000886998"/>
    </source>
</evidence>
<protein>
    <submittedName>
        <fullName evidence="1">Uncharacterized protein</fullName>
    </submittedName>
</protein>
<keyword evidence="2" id="KW-1185">Reference proteome</keyword>
<gene>
    <name evidence="1" type="ORF">TNIN_185961</name>
</gene>
<accession>A0A8X7BWF7</accession>
<evidence type="ECO:0000313" key="1">
    <source>
        <dbReference type="EMBL" id="GFY44449.1"/>
    </source>
</evidence>
<dbReference type="Proteomes" id="UP000886998">
    <property type="component" value="Unassembled WGS sequence"/>
</dbReference>
<dbReference type="EMBL" id="BMAV01004236">
    <property type="protein sequence ID" value="GFY44449.1"/>
    <property type="molecule type" value="Genomic_DNA"/>
</dbReference>
<reference evidence="1" key="1">
    <citation type="submission" date="2020-08" db="EMBL/GenBank/DDBJ databases">
        <title>Multicomponent nature underlies the extraordinary mechanical properties of spider dragline silk.</title>
        <authorList>
            <person name="Kono N."/>
            <person name="Nakamura H."/>
            <person name="Mori M."/>
            <person name="Yoshida Y."/>
            <person name="Ohtoshi R."/>
            <person name="Malay A.D."/>
            <person name="Moran D.A.P."/>
            <person name="Tomita M."/>
            <person name="Numata K."/>
            <person name="Arakawa K."/>
        </authorList>
    </citation>
    <scope>NUCLEOTIDE SEQUENCE</scope>
</reference>
<proteinExistence type="predicted"/>
<name>A0A8X7BWF7_9ARAC</name>
<dbReference type="AlphaFoldDB" id="A0A8X7BWF7"/>
<organism evidence="1 2">
    <name type="scientific">Trichonephila inaurata madagascariensis</name>
    <dbReference type="NCBI Taxonomy" id="2747483"/>
    <lineage>
        <taxon>Eukaryota</taxon>
        <taxon>Metazoa</taxon>
        <taxon>Ecdysozoa</taxon>
        <taxon>Arthropoda</taxon>
        <taxon>Chelicerata</taxon>
        <taxon>Arachnida</taxon>
        <taxon>Araneae</taxon>
        <taxon>Araneomorphae</taxon>
        <taxon>Entelegynae</taxon>
        <taxon>Araneoidea</taxon>
        <taxon>Nephilidae</taxon>
        <taxon>Trichonephila</taxon>
        <taxon>Trichonephila inaurata</taxon>
    </lineage>
</organism>
<sequence length="90" mass="10021">MNFKLIFIPFCGLQIRKSKDPKSFFGKGWASLSLHFFPRDHWQKGVNATAVSGILVGYPKAATAAPQMVNSLFLLSPEPSRNITLLINSR</sequence>
<comment type="caution">
    <text evidence="1">The sequence shown here is derived from an EMBL/GenBank/DDBJ whole genome shotgun (WGS) entry which is preliminary data.</text>
</comment>